<dbReference type="Pfam" id="PF18911">
    <property type="entry name" value="PKD_4"/>
    <property type="match status" value="1"/>
</dbReference>
<dbReference type="OrthoDB" id="9765926at2"/>
<organism evidence="3 4">
    <name type="scientific">Faecalibacter macacae</name>
    <dbReference type="NCBI Taxonomy" id="1859289"/>
    <lineage>
        <taxon>Bacteria</taxon>
        <taxon>Pseudomonadati</taxon>
        <taxon>Bacteroidota</taxon>
        <taxon>Flavobacteriia</taxon>
        <taxon>Flavobacteriales</taxon>
        <taxon>Weeksellaceae</taxon>
        <taxon>Faecalibacter</taxon>
    </lineage>
</organism>
<dbReference type="RefSeq" id="WP_121935290.1">
    <property type="nucleotide sequence ID" value="NZ_RDOJ01000017.1"/>
</dbReference>
<dbReference type="NCBIfam" id="TIGR04131">
    <property type="entry name" value="Bac_Flav_CTERM"/>
    <property type="match status" value="1"/>
</dbReference>
<evidence type="ECO:0000313" key="4">
    <source>
        <dbReference type="Proteomes" id="UP000275348"/>
    </source>
</evidence>
<evidence type="ECO:0000313" key="3">
    <source>
        <dbReference type="EMBL" id="RLZ07524.1"/>
    </source>
</evidence>
<dbReference type="Gene3D" id="2.60.40.10">
    <property type="entry name" value="Immunoglobulins"/>
    <property type="match status" value="1"/>
</dbReference>
<keyword evidence="4" id="KW-1185">Reference proteome</keyword>
<dbReference type="AlphaFoldDB" id="A0A3L9M8C5"/>
<evidence type="ECO:0000259" key="2">
    <source>
        <dbReference type="PROSITE" id="PS50093"/>
    </source>
</evidence>
<dbReference type="InterPro" id="IPR026341">
    <property type="entry name" value="T9SS_type_B"/>
</dbReference>
<proteinExistence type="predicted"/>
<evidence type="ECO:0000256" key="1">
    <source>
        <dbReference type="SAM" id="SignalP"/>
    </source>
</evidence>
<dbReference type="SUPFAM" id="SSF49299">
    <property type="entry name" value="PKD domain"/>
    <property type="match status" value="1"/>
</dbReference>
<feature type="signal peptide" evidence="1">
    <location>
        <begin position="1"/>
        <end position="20"/>
    </location>
</feature>
<dbReference type="CDD" id="cd00146">
    <property type="entry name" value="PKD"/>
    <property type="match status" value="1"/>
</dbReference>
<dbReference type="InterPro" id="IPR013783">
    <property type="entry name" value="Ig-like_fold"/>
</dbReference>
<dbReference type="InterPro" id="IPR000601">
    <property type="entry name" value="PKD_dom"/>
</dbReference>
<gene>
    <name evidence="3" type="ORF">EAH69_11155</name>
</gene>
<dbReference type="InterPro" id="IPR035986">
    <property type="entry name" value="PKD_dom_sf"/>
</dbReference>
<reference evidence="3 4" key="1">
    <citation type="submission" date="2018-10" db="EMBL/GenBank/DDBJ databases">
        <authorList>
            <person name="Chen X."/>
        </authorList>
    </citation>
    <scope>NUCLEOTIDE SEQUENCE [LARGE SCALE GENOMIC DNA]</scope>
    <source>
        <strain evidence="3 4">YIM 102668</strain>
    </source>
</reference>
<dbReference type="EMBL" id="RDOJ01000017">
    <property type="protein sequence ID" value="RLZ07524.1"/>
    <property type="molecule type" value="Genomic_DNA"/>
</dbReference>
<feature type="domain" description="PKD" evidence="2">
    <location>
        <begin position="455"/>
        <end position="499"/>
    </location>
</feature>
<dbReference type="Pfam" id="PF13585">
    <property type="entry name" value="CHU_C"/>
    <property type="match status" value="1"/>
</dbReference>
<name>A0A3L9M8C5_9FLAO</name>
<sequence length="928" mass="104481">MTFKKYYFLLVVLLCSGLQAQLETVNWYFGQYMGLRFEGNQAIPVEGGQLYTGEGCASISDKQGNLQFYTDGTTVYNRNHQVMLYGTNLKGNSSSTQSAIVVPYPENEKKYFIFTVGADDRATPEYTTNEGLNYYIVDMQLDGGLGAVIHPANNNLLPLVSEKIAAVRHRNLKDFWVVTHFGDKFYSYLVTRNGVSLSPVLSKIGPDIDIRSYPVNARGYLKISPNGKTLGIAHLSNLNYDKIPFGNMTVTDDYYPTNGPYANSFPGYLGLYRFDNLTGIVSDETILDNTGSPYGIEFSSNNENFYANIDYHTISSNNVGEWHHGELMVFKNLLNDQSYLGGADPIKATKRILRNYTDLDTSSNLFSARGALQLAINKRIYLSREYKNHLSHIKDADNYGYPQFEEVGVLFPFYSYNVNTRYGLPPFINSGAYHIESVPLGGLSAICLGNGVQFSFFQEEDMTITSYKWDFGDGETSTEEAPIHYYTSAGAFNVQLTVNTVEFGSLDVHHITIVYGNPVASPAELIACDSDNDGKIIFDLNQAKSQISDENYSFSFYKTEQDAIDQVNELPAFYESTTNNEVIWVRVSSVALCTTFTTITLKHSTNSLYQLQPEYICVDESPTLVYLTNYNVKIEELLNNSSIINIDYFASVADLDLNRNSISTLSVFDREVKIYARVKVFGSVCDDVIELTFKPSTIPNIVIPDVIKCANESILITAPTGYTYQWHGLNGIDIEQPLDEKEIKVINPGTYTLVLTNEYGCQKSVLFTVSDYPPIEIVDIKVLDNNQIVVTANGNGIQYSLDGLNWQYENVFVNLQPGVYTVFIKSDKGCVITQKNIVIFLWVNFLSPNSDSYNDVWKLDGLELFTDVEVQIYNRYGKILVDKTMNNENVVWDGTYNKKLQLSDSYWYIIKIPGYTNFTGSVLLKYKN</sequence>
<dbReference type="PROSITE" id="PS50093">
    <property type="entry name" value="PKD"/>
    <property type="match status" value="1"/>
</dbReference>
<dbReference type="Proteomes" id="UP000275348">
    <property type="component" value="Unassembled WGS sequence"/>
</dbReference>
<feature type="chain" id="PRO_5018149518" evidence="1">
    <location>
        <begin position="21"/>
        <end position="928"/>
    </location>
</feature>
<comment type="caution">
    <text evidence="3">The sequence shown here is derived from an EMBL/GenBank/DDBJ whole genome shotgun (WGS) entry which is preliminary data.</text>
</comment>
<keyword evidence="1" id="KW-0732">Signal</keyword>
<accession>A0A3L9M8C5</accession>
<protein>
    <submittedName>
        <fullName evidence="3">PKD domain-containing protein</fullName>
    </submittedName>
</protein>
<dbReference type="InterPro" id="IPR022409">
    <property type="entry name" value="PKD/Chitinase_dom"/>
</dbReference>
<dbReference type="SMART" id="SM00089">
    <property type="entry name" value="PKD"/>
    <property type="match status" value="1"/>
</dbReference>